<organism evidence="2 3">
    <name type="scientific">Tilletiopsis washingtonensis</name>
    <dbReference type="NCBI Taxonomy" id="58919"/>
    <lineage>
        <taxon>Eukaryota</taxon>
        <taxon>Fungi</taxon>
        <taxon>Dikarya</taxon>
        <taxon>Basidiomycota</taxon>
        <taxon>Ustilaginomycotina</taxon>
        <taxon>Exobasidiomycetes</taxon>
        <taxon>Entylomatales</taxon>
        <taxon>Entylomatales incertae sedis</taxon>
        <taxon>Tilletiopsis</taxon>
    </lineage>
</organism>
<accession>A0A316Z0T5</accession>
<feature type="region of interest" description="Disordered" evidence="1">
    <location>
        <begin position="1"/>
        <end position="28"/>
    </location>
</feature>
<proteinExistence type="predicted"/>
<name>A0A316Z0T5_9BASI</name>
<dbReference type="EMBL" id="KZ819306">
    <property type="protein sequence ID" value="PWN95139.1"/>
    <property type="molecule type" value="Genomic_DNA"/>
</dbReference>
<keyword evidence="3" id="KW-1185">Reference proteome</keyword>
<protein>
    <submittedName>
        <fullName evidence="2">Uncharacterized protein</fullName>
    </submittedName>
</protein>
<gene>
    <name evidence="2" type="ORF">FA09DRAFT_151607</name>
</gene>
<dbReference type="Proteomes" id="UP000245946">
    <property type="component" value="Unassembled WGS sequence"/>
</dbReference>
<evidence type="ECO:0000313" key="3">
    <source>
        <dbReference type="Proteomes" id="UP000245946"/>
    </source>
</evidence>
<evidence type="ECO:0000256" key="1">
    <source>
        <dbReference type="SAM" id="MobiDB-lite"/>
    </source>
</evidence>
<sequence length="191" mass="20558">MRPMVPPSAQPAGLLQPETANGPSTHLGHNAHAEHALQQAQCNAHALRLALSLADQQNGPKQHHIAGGRACLCRACGCEQRLLVGPQRRQGSIGGGTHVGLLALRLGGELRQLGEQELRHAADVRPASDLDAQAWLPARRAARDRGRQPRLTPRRATSKCNQLELGGRSAARASERSKQMPMAVDVPHRSR</sequence>
<dbReference type="GeneID" id="37266734"/>
<dbReference type="RefSeq" id="XP_025595418.1">
    <property type="nucleotide sequence ID" value="XM_025739188.1"/>
</dbReference>
<reference evidence="2 3" key="1">
    <citation type="journal article" date="2018" name="Mol. Biol. Evol.">
        <title>Broad Genomic Sampling Reveals a Smut Pathogenic Ancestry of the Fungal Clade Ustilaginomycotina.</title>
        <authorList>
            <person name="Kijpornyongpan T."/>
            <person name="Mondo S.J."/>
            <person name="Barry K."/>
            <person name="Sandor L."/>
            <person name="Lee J."/>
            <person name="Lipzen A."/>
            <person name="Pangilinan J."/>
            <person name="LaButti K."/>
            <person name="Hainaut M."/>
            <person name="Henrissat B."/>
            <person name="Grigoriev I.V."/>
            <person name="Spatafora J.W."/>
            <person name="Aime M.C."/>
        </authorList>
    </citation>
    <scope>NUCLEOTIDE SEQUENCE [LARGE SCALE GENOMIC DNA]</scope>
    <source>
        <strain evidence="2 3">MCA 4186</strain>
    </source>
</reference>
<feature type="region of interest" description="Disordered" evidence="1">
    <location>
        <begin position="140"/>
        <end position="191"/>
    </location>
</feature>
<evidence type="ECO:0000313" key="2">
    <source>
        <dbReference type="EMBL" id="PWN95139.1"/>
    </source>
</evidence>
<dbReference type="AlphaFoldDB" id="A0A316Z0T5"/>